<evidence type="ECO:0000313" key="3">
    <source>
        <dbReference type="Proteomes" id="UP000320475"/>
    </source>
</evidence>
<sequence length="102" mass="11082">MKEQKRRVISEHSRCSSTSTSRKTSASSSSSAAGKVRTKTELTSDDAEEIGHGALSVSMKPTSIRKFDRLAARMNATRETTAEMIVADSNSVADTEKFKTPQ</sequence>
<gene>
    <name evidence="2" type="ORF">SeLEV6574_g06831</name>
</gene>
<comment type="caution">
    <text evidence="2">The sequence shown here is derived from an EMBL/GenBank/DDBJ whole genome shotgun (WGS) entry which is preliminary data.</text>
</comment>
<name>A0A507CMM2_9FUNG</name>
<evidence type="ECO:0000313" key="2">
    <source>
        <dbReference type="EMBL" id="TPX40045.1"/>
    </source>
</evidence>
<dbReference type="EMBL" id="QEAM01000419">
    <property type="protein sequence ID" value="TPX40045.1"/>
    <property type="molecule type" value="Genomic_DNA"/>
</dbReference>
<feature type="region of interest" description="Disordered" evidence="1">
    <location>
        <begin position="1"/>
        <end position="47"/>
    </location>
</feature>
<dbReference type="Proteomes" id="UP000320475">
    <property type="component" value="Unassembled WGS sequence"/>
</dbReference>
<organism evidence="2 3">
    <name type="scientific">Synchytrium endobioticum</name>
    <dbReference type="NCBI Taxonomy" id="286115"/>
    <lineage>
        <taxon>Eukaryota</taxon>
        <taxon>Fungi</taxon>
        <taxon>Fungi incertae sedis</taxon>
        <taxon>Chytridiomycota</taxon>
        <taxon>Chytridiomycota incertae sedis</taxon>
        <taxon>Chytridiomycetes</taxon>
        <taxon>Synchytriales</taxon>
        <taxon>Synchytriaceae</taxon>
        <taxon>Synchytrium</taxon>
    </lineage>
</organism>
<proteinExistence type="predicted"/>
<reference evidence="2 3" key="1">
    <citation type="journal article" date="2019" name="Sci. Rep.">
        <title>Comparative genomics of chytrid fungi reveal insights into the obligate biotrophic and pathogenic lifestyle of Synchytrium endobioticum.</title>
        <authorList>
            <person name="van de Vossenberg B.T.L.H."/>
            <person name="Warris S."/>
            <person name="Nguyen H.D.T."/>
            <person name="van Gent-Pelzer M.P.E."/>
            <person name="Joly D.L."/>
            <person name="van de Geest H.C."/>
            <person name="Bonants P.J.M."/>
            <person name="Smith D.S."/>
            <person name="Levesque C.A."/>
            <person name="van der Lee T.A.J."/>
        </authorList>
    </citation>
    <scope>NUCLEOTIDE SEQUENCE [LARGE SCALE GENOMIC DNA]</scope>
    <source>
        <strain evidence="2 3">LEV6574</strain>
    </source>
</reference>
<protein>
    <submittedName>
        <fullName evidence="2">Uncharacterized protein</fullName>
    </submittedName>
</protein>
<dbReference type="AlphaFoldDB" id="A0A507CMM2"/>
<accession>A0A507CMM2</accession>
<feature type="compositionally biased region" description="Low complexity" evidence="1">
    <location>
        <begin position="15"/>
        <end position="33"/>
    </location>
</feature>
<feature type="compositionally biased region" description="Basic and acidic residues" evidence="1">
    <location>
        <begin position="1"/>
        <end position="14"/>
    </location>
</feature>
<evidence type="ECO:0000256" key="1">
    <source>
        <dbReference type="SAM" id="MobiDB-lite"/>
    </source>
</evidence>